<gene>
    <name evidence="1" type="ORF">MILVUS5_LOCUS15009</name>
</gene>
<dbReference type="EMBL" id="CASHSV030000109">
    <property type="protein sequence ID" value="CAJ2646277.1"/>
    <property type="molecule type" value="Genomic_DNA"/>
</dbReference>
<evidence type="ECO:0000313" key="1">
    <source>
        <dbReference type="EMBL" id="CAJ2646277.1"/>
    </source>
</evidence>
<name>A0ACB0JR79_TRIPR</name>
<protein>
    <submittedName>
        <fullName evidence="1">Uncharacterized protein</fullName>
    </submittedName>
</protein>
<dbReference type="Proteomes" id="UP001177021">
    <property type="component" value="Unassembled WGS sequence"/>
</dbReference>
<keyword evidence="2" id="KW-1185">Reference proteome</keyword>
<comment type="caution">
    <text evidence="1">The sequence shown here is derived from an EMBL/GenBank/DDBJ whole genome shotgun (WGS) entry which is preliminary data.</text>
</comment>
<sequence length="117" mass="13193">MAETTPTASTYNGTGYSCFQRTVTLYDWWLVKSQKHFQGKCVAISGVSSRKGEVVRVFNSAPIIKRYDEFSLETVDGIYMLSLGVSSTSKARWIMVLLPRFSRVFYSAFLKTGKVVL</sequence>
<evidence type="ECO:0000313" key="2">
    <source>
        <dbReference type="Proteomes" id="UP001177021"/>
    </source>
</evidence>
<accession>A0ACB0JR79</accession>
<reference evidence="1" key="1">
    <citation type="submission" date="2023-10" db="EMBL/GenBank/DDBJ databases">
        <authorList>
            <person name="Rodriguez Cubillos JULIANA M."/>
            <person name="De Vega J."/>
        </authorList>
    </citation>
    <scope>NUCLEOTIDE SEQUENCE</scope>
</reference>
<organism evidence="1 2">
    <name type="scientific">Trifolium pratense</name>
    <name type="common">Red clover</name>
    <dbReference type="NCBI Taxonomy" id="57577"/>
    <lineage>
        <taxon>Eukaryota</taxon>
        <taxon>Viridiplantae</taxon>
        <taxon>Streptophyta</taxon>
        <taxon>Embryophyta</taxon>
        <taxon>Tracheophyta</taxon>
        <taxon>Spermatophyta</taxon>
        <taxon>Magnoliopsida</taxon>
        <taxon>eudicotyledons</taxon>
        <taxon>Gunneridae</taxon>
        <taxon>Pentapetalae</taxon>
        <taxon>rosids</taxon>
        <taxon>fabids</taxon>
        <taxon>Fabales</taxon>
        <taxon>Fabaceae</taxon>
        <taxon>Papilionoideae</taxon>
        <taxon>50 kb inversion clade</taxon>
        <taxon>NPAAA clade</taxon>
        <taxon>Hologalegina</taxon>
        <taxon>IRL clade</taxon>
        <taxon>Trifolieae</taxon>
        <taxon>Trifolium</taxon>
    </lineage>
</organism>
<proteinExistence type="predicted"/>